<reference evidence="3 4" key="2">
    <citation type="journal article" date="2014" name="Int. J. Syst. Evol. Microbiol.">
        <title>Methanobacterium paludis sp. nov. and a novel strain of Methanobacterium lacus isolated from northern peatlands.</title>
        <authorList>
            <person name="Cadillo-Quiroz H."/>
            <person name="Brauer S.L."/>
            <person name="Goodson N."/>
            <person name="Yavitt J.B."/>
            <person name="Zinder S.H."/>
        </authorList>
    </citation>
    <scope>NUCLEOTIDE SEQUENCE [LARGE SCALE GENOMIC DNA]</scope>
    <source>
        <strain evidence="3 4">AL-21</strain>
    </source>
</reference>
<dbReference type="Proteomes" id="UP000007490">
    <property type="component" value="Chromosome"/>
</dbReference>
<dbReference type="InterPro" id="IPR001789">
    <property type="entry name" value="Sig_transdc_resp-reg_receiver"/>
</dbReference>
<dbReference type="STRING" id="877455.Metbo_1592"/>
<dbReference type="GO" id="GO:0000160">
    <property type="term" value="P:phosphorelay signal transduction system"/>
    <property type="evidence" value="ECO:0007669"/>
    <property type="project" value="InterPro"/>
</dbReference>
<dbReference type="SMART" id="SM00448">
    <property type="entry name" value="REC"/>
    <property type="match status" value="1"/>
</dbReference>
<dbReference type="Pfam" id="PF00072">
    <property type="entry name" value="Response_reg"/>
    <property type="match status" value="1"/>
</dbReference>
<protein>
    <submittedName>
        <fullName evidence="3">Response regulator receiver</fullName>
    </submittedName>
</protein>
<proteinExistence type="predicted"/>
<dbReference type="OrthoDB" id="9652at2157"/>
<evidence type="ECO:0000313" key="4">
    <source>
        <dbReference type="Proteomes" id="UP000007490"/>
    </source>
</evidence>
<feature type="modified residue" description="4-aspartylphosphate" evidence="1">
    <location>
        <position position="52"/>
    </location>
</feature>
<dbReference type="KEGG" id="mel:Metbo_1592"/>
<accession>F0T8Z1</accession>
<dbReference type="InterPro" id="IPR011006">
    <property type="entry name" value="CheY-like_superfamily"/>
</dbReference>
<keyword evidence="4" id="KW-1185">Reference proteome</keyword>
<evidence type="ECO:0000313" key="3">
    <source>
        <dbReference type="EMBL" id="ADZ09819.1"/>
    </source>
</evidence>
<sequence length="119" mass="13104">MDILVAELEERTVNELKNILPKLGHTIVAVVSSGEEAVQKTVELGPDLVLIDLDLLGAMKGVDAGRKIMEYLAVPVIFITVFTKNCLTMSLQLPEDALTLSKPIKEDHLKYAISNLFKD</sequence>
<dbReference type="RefSeq" id="WP_013645170.1">
    <property type="nucleotide sequence ID" value="NC_015216.1"/>
</dbReference>
<keyword evidence="1" id="KW-0597">Phosphoprotein</keyword>
<organism evidence="3 4">
    <name type="scientific">Methanobacterium lacus (strain AL-21)</name>
    <dbReference type="NCBI Taxonomy" id="877455"/>
    <lineage>
        <taxon>Archaea</taxon>
        <taxon>Methanobacteriati</taxon>
        <taxon>Methanobacteriota</taxon>
        <taxon>Methanomada group</taxon>
        <taxon>Methanobacteria</taxon>
        <taxon>Methanobacteriales</taxon>
        <taxon>Methanobacteriaceae</taxon>
        <taxon>Methanobacterium</taxon>
    </lineage>
</organism>
<dbReference type="Gene3D" id="3.40.50.2300">
    <property type="match status" value="1"/>
</dbReference>
<dbReference type="EMBL" id="CP002551">
    <property type="protein sequence ID" value="ADZ09819.1"/>
    <property type="molecule type" value="Genomic_DNA"/>
</dbReference>
<feature type="domain" description="Response regulatory" evidence="2">
    <location>
        <begin position="2"/>
        <end position="117"/>
    </location>
</feature>
<dbReference type="HOGENOM" id="CLU_000445_69_11_2"/>
<dbReference type="AlphaFoldDB" id="F0T8Z1"/>
<name>F0T8Z1_METLA</name>
<dbReference type="eggNOG" id="arCOG06537">
    <property type="taxonomic scope" value="Archaea"/>
</dbReference>
<gene>
    <name evidence="3" type="ordered locus">Metbo_1592</name>
</gene>
<evidence type="ECO:0000256" key="1">
    <source>
        <dbReference type="PROSITE-ProRule" id="PRU00169"/>
    </source>
</evidence>
<dbReference type="SUPFAM" id="SSF52172">
    <property type="entry name" value="CheY-like"/>
    <property type="match status" value="1"/>
</dbReference>
<evidence type="ECO:0000259" key="2">
    <source>
        <dbReference type="PROSITE" id="PS50110"/>
    </source>
</evidence>
<dbReference type="GeneID" id="10278049"/>
<dbReference type="PROSITE" id="PS50110">
    <property type="entry name" value="RESPONSE_REGULATORY"/>
    <property type="match status" value="1"/>
</dbReference>
<reference evidence="4" key="1">
    <citation type="submission" date="2011-02" db="EMBL/GenBank/DDBJ databases">
        <title>Complete sequence of Methanobacterium sp. AL-21.</title>
        <authorList>
            <consortium name="US DOE Joint Genome Institute"/>
            <person name="Lucas S."/>
            <person name="Copeland A."/>
            <person name="Lapidus A."/>
            <person name="Cheng J.-F."/>
            <person name="Goodwin L."/>
            <person name="Pitluck S."/>
            <person name="Chertkov O."/>
            <person name="Detter J.C."/>
            <person name="Han C."/>
            <person name="Tapia R."/>
            <person name="Land M."/>
            <person name="Hauser L."/>
            <person name="Kyrpides N."/>
            <person name="Ivanova N."/>
            <person name="Mikhailova N."/>
            <person name="Pagani I."/>
            <person name="Cadillo-Quiroz H."/>
            <person name="Imachi H."/>
            <person name="Zinder S."/>
            <person name="Liu W."/>
            <person name="Woyke T."/>
        </authorList>
    </citation>
    <scope>NUCLEOTIDE SEQUENCE [LARGE SCALE GENOMIC DNA]</scope>
    <source>
        <strain evidence="4">AL-21</strain>
    </source>
</reference>